<accession>A0A1B6GQU3</accession>
<proteinExistence type="predicted"/>
<protein>
    <submittedName>
        <fullName evidence="1">Uncharacterized protein</fullName>
    </submittedName>
</protein>
<evidence type="ECO:0000313" key="1">
    <source>
        <dbReference type="EMBL" id="JAS64760.1"/>
    </source>
</evidence>
<dbReference type="EMBL" id="GECZ01005009">
    <property type="protein sequence ID" value="JAS64760.1"/>
    <property type="molecule type" value="Transcribed_RNA"/>
</dbReference>
<feature type="non-terminal residue" evidence="1">
    <location>
        <position position="1"/>
    </location>
</feature>
<reference evidence="1" key="1">
    <citation type="submission" date="2015-11" db="EMBL/GenBank/DDBJ databases">
        <title>De novo transcriptome assembly of four potential Pierce s Disease insect vectors from Arizona vineyards.</title>
        <authorList>
            <person name="Tassone E.E."/>
        </authorList>
    </citation>
    <scope>NUCLEOTIDE SEQUENCE</scope>
</reference>
<organism evidence="1">
    <name type="scientific">Cuerna arida</name>
    <dbReference type="NCBI Taxonomy" id="1464854"/>
    <lineage>
        <taxon>Eukaryota</taxon>
        <taxon>Metazoa</taxon>
        <taxon>Ecdysozoa</taxon>
        <taxon>Arthropoda</taxon>
        <taxon>Hexapoda</taxon>
        <taxon>Insecta</taxon>
        <taxon>Pterygota</taxon>
        <taxon>Neoptera</taxon>
        <taxon>Paraneoptera</taxon>
        <taxon>Hemiptera</taxon>
        <taxon>Auchenorrhyncha</taxon>
        <taxon>Membracoidea</taxon>
        <taxon>Cicadellidae</taxon>
        <taxon>Cicadellinae</taxon>
        <taxon>Proconiini</taxon>
        <taxon>Cuerna</taxon>
    </lineage>
</organism>
<name>A0A1B6GQU3_9HEMI</name>
<feature type="non-terminal residue" evidence="1">
    <location>
        <position position="113"/>
    </location>
</feature>
<sequence length="113" mass="13538">SKLNKLKFRHLLSEESWDSVYRASTPTAVFEQFVNNFIFHFKNSFKYVITSMPTVKKPKWLTPEVKDFRNKLQHAFCLQRSNILFKENYKKLKSDYAELVRSTKVKQAEETIR</sequence>
<gene>
    <name evidence="1" type="ORF">g.44904</name>
</gene>
<dbReference type="AlphaFoldDB" id="A0A1B6GQU3"/>